<accession>A0ABS9YHC6</accession>
<name>A0ABS9YHC6_9ACTN</name>
<comment type="caution">
    <text evidence="3">The sequence shown here is derived from an EMBL/GenBank/DDBJ whole genome shotgun (WGS) entry which is preliminary data.</text>
</comment>
<keyword evidence="4" id="KW-1185">Reference proteome</keyword>
<evidence type="ECO:0000313" key="3">
    <source>
        <dbReference type="EMBL" id="MCI3276652.1"/>
    </source>
</evidence>
<dbReference type="SUPFAM" id="SSF55781">
    <property type="entry name" value="GAF domain-like"/>
    <property type="match status" value="1"/>
</dbReference>
<dbReference type="Proteomes" id="UP001165269">
    <property type="component" value="Unassembled WGS sequence"/>
</dbReference>
<feature type="region of interest" description="Disordered" evidence="1">
    <location>
        <begin position="1"/>
        <end position="20"/>
    </location>
</feature>
<sequence length="42" mass="4491">MVTAISVSGPASRVTRERLPEIGRRVTETARELTDLLGGPTP</sequence>
<dbReference type="InterPro" id="IPR014757">
    <property type="entry name" value="Tscrpt_reg_IclR_C"/>
</dbReference>
<proteinExistence type="predicted"/>
<organism evidence="3 4">
    <name type="scientific">Streptomyces cylindrosporus</name>
    <dbReference type="NCBI Taxonomy" id="2927583"/>
    <lineage>
        <taxon>Bacteria</taxon>
        <taxon>Bacillati</taxon>
        <taxon>Actinomycetota</taxon>
        <taxon>Actinomycetes</taxon>
        <taxon>Kitasatosporales</taxon>
        <taxon>Streptomycetaceae</taxon>
        <taxon>Streptomyces</taxon>
    </lineage>
</organism>
<dbReference type="EMBL" id="JALDAY010000012">
    <property type="protein sequence ID" value="MCI3276652.1"/>
    <property type="molecule type" value="Genomic_DNA"/>
</dbReference>
<dbReference type="Gene3D" id="3.30.450.40">
    <property type="match status" value="1"/>
</dbReference>
<gene>
    <name evidence="3" type="ORF">MQP27_36815</name>
</gene>
<dbReference type="InterPro" id="IPR029016">
    <property type="entry name" value="GAF-like_dom_sf"/>
</dbReference>
<dbReference type="PROSITE" id="PS51078">
    <property type="entry name" value="ICLR_ED"/>
    <property type="match status" value="1"/>
</dbReference>
<evidence type="ECO:0000313" key="4">
    <source>
        <dbReference type="Proteomes" id="UP001165269"/>
    </source>
</evidence>
<feature type="domain" description="IclR-ED" evidence="2">
    <location>
        <begin position="1"/>
        <end position="39"/>
    </location>
</feature>
<evidence type="ECO:0000256" key="1">
    <source>
        <dbReference type="SAM" id="MobiDB-lite"/>
    </source>
</evidence>
<protein>
    <recommendedName>
        <fullName evidence="2">IclR-ED domain-containing protein</fullName>
    </recommendedName>
</protein>
<reference evidence="3" key="1">
    <citation type="submission" date="2022-03" db="EMBL/GenBank/DDBJ databases">
        <title>Streptomyces 7R015 and 7R016 isolated from Barleria lupulina in Thailand.</title>
        <authorList>
            <person name="Kanchanasin P."/>
            <person name="Phongsopitanun W."/>
            <person name="Tanasupawat S."/>
        </authorList>
    </citation>
    <scope>NUCLEOTIDE SEQUENCE</scope>
    <source>
        <strain evidence="3">7R015</strain>
    </source>
</reference>
<evidence type="ECO:0000259" key="2">
    <source>
        <dbReference type="PROSITE" id="PS51078"/>
    </source>
</evidence>